<name>A0A1G8Y0P8_ACTMZ</name>
<accession>A0A1G8Y0P8</accession>
<proteinExistence type="predicted"/>
<sequence>MPLEFLSDEQASAYVRFRGEFTRAELERPFLLEDVDRESVTSKRREHNKLGFAMQLVTVRYLGTFLEDRWMCRLYWWTTLPSSSMPPSVQLSYRQHGPRAVGIGSEDDDHVLGIGDPDVGQVVCTGGVAPYGGVASCGRVGDGVRIVIEHDRLVVFRRCRGIQLGTGVSCGFPEAQQHHHGGSPRHHVPDGVSVAPEISRAYRATGVGTERAAAPGW</sequence>
<evidence type="ECO:0000313" key="3">
    <source>
        <dbReference type="Proteomes" id="UP000199213"/>
    </source>
</evidence>
<dbReference type="AlphaFoldDB" id="A0A1G8Y0P8"/>
<dbReference type="Pfam" id="PF13700">
    <property type="entry name" value="DUF4158"/>
    <property type="match status" value="1"/>
</dbReference>
<gene>
    <name evidence="2" type="ORF">SAMN04487820_103185</name>
</gene>
<dbReference type="InterPro" id="IPR025296">
    <property type="entry name" value="DUF4158"/>
</dbReference>
<dbReference type="Proteomes" id="UP000199213">
    <property type="component" value="Unassembled WGS sequence"/>
</dbReference>
<feature type="domain" description="DUF4158" evidence="1">
    <location>
        <begin position="5"/>
        <end position="68"/>
    </location>
</feature>
<organism evidence="2 3">
    <name type="scientific">Actinopolyspora mzabensis</name>
    <dbReference type="NCBI Taxonomy" id="995066"/>
    <lineage>
        <taxon>Bacteria</taxon>
        <taxon>Bacillati</taxon>
        <taxon>Actinomycetota</taxon>
        <taxon>Actinomycetes</taxon>
        <taxon>Actinopolysporales</taxon>
        <taxon>Actinopolysporaceae</taxon>
        <taxon>Actinopolyspora</taxon>
    </lineage>
</organism>
<dbReference type="EMBL" id="FNFM01000003">
    <property type="protein sequence ID" value="SDJ96419.1"/>
    <property type="molecule type" value="Genomic_DNA"/>
</dbReference>
<evidence type="ECO:0000259" key="1">
    <source>
        <dbReference type="Pfam" id="PF13700"/>
    </source>
</evidence>
<evidence type="ECO:0000313" key="2">
    <source>
        <dbReference type="EMBL" id="SDJ96419.1"/>
    </source>
</evidence>
<keyword evidence="3" id="KW-1185">Reference proteome</keyword>
<protein>
    <recommendedName>
        <fullName evidence="1">DUF4158 domain-containing protein</fullName>
    </recommendedName>
</protein>
<reference evidence="3" key="1">
    <citation type="submission" date="2016-10" db="EMBL/GenBank/DDBJ databases">
        <authorList>
            <person name="Varghese N."/>
            <person name="Submissions S."/>
        </authorList>
    </citation>
    <scope>NUCLEOTIDE SEQUENCE [LARGE SCALE GENOMIC DNA]</scope>
    <source>
        <strain evidence="3">DSM 45460</strain>
    </source>
</reference>